<evidence type="ECO:0000256" key="1">
    <source>
        <dbReference type="ARBA" id="ARBA00022737"/>
    </source>
</evidence>
<dbReference type="PANTHER" id="PTHR19338:SF66">
    <property type="entry name" value="NB-ARC DOMAIN-CONTAINING PROTEIN"/>
    <property type="match status" value="1"/>
</dbReference>
<accession>A0ABQ9MWM0</accession>
<evidence type="ECO:0000259" key="4">
    <source>
        <dbReference type="Pfam" id="PF00931"/>
    </source>
</evidence>
<name>A0ABQ9MWM0_HEVBR</name>
<gene>
    <name evidence="6" type="ORF">P3X46_004399</name>
</gene>
<keyword evidence="2" id="KW-0547">Nucleotide-binding</keyword>
<keyword evidence="7" id="KW-1185">Reference proteome</keyword>
<dbReference type="InterPro" id="IPR038005">
    <property type="entry name" value="RX-like_CC"/>
</dbReference>
<evidence type="ECO:0000256" key="2">
    <source>
        <dbReference type="ARBA" id="ARBA00022741"/>
    </source>
</evidence>
<dbReference type="SUPFAM" id="SSF52540">
    <property type="entry name" value="P-loop containing nucleoside triphosphate hydrolases"/>
    <property type="match status" value="1"/>
</dbReference>
<dbReference type="Pfam" id="PF00931">
    <property type="entry name" value="NB-ARC"/>
    <property type="match status" value="1"/>
</dbReference>
<dbReference type="CDD" id="cd14798">
    <property type="entry name" value="RX-CC_like"/>
    <property type="match status" value="1"/>
</dbReference>
<dbReference type="InterPro" id="IPR002182">
    <property type="entry name" value="NB-ARC"/>
</dbReference>
<dbReference type="InterPro" id="IPR027417">
    <property type="entry name" value="P-loop_NTPase"/>
</dbReference>
<evidence type="ECO:0000256" key="3">
    <source>
        <dbReference type="ARBA" id="ARBA00022821"/>
    </source>
</evidence>
<feature type="domain" description="NB-ARC" evidence="4">
    <location>
        <begin position="166"/>
        <end position="272"/>
    </location>
</feature>
<dbReference type="PRINTS" id="PR00364">
    <property type="entry name" value="DISEASERSIST"/>
</dbReference>
<dbReference type="PANTHER" id="PTHR19338">
    <property type="entry name" value="TRANSLOCASE OF INNER MITOCHONDRIAL MEMBRANE 13 HOMOLOG"/>
    <property type="match status" value="1"/>
</dbReference>
<protein>
    <recommendedName>
        <fullName evidence="8">Rx N-terminal domain-containing protein</fullName>
    </recommendedName>
</protein>
<comment type="caution">
    <text evidence="6">The sequence shown here is derived from an EMBL/GenBank/DDBJ whole genome shotgun (WGS) entry which is preliminary data.</text>
</comment>
<dbReference type="InterPro" id="IPR041118">
    <property type="entry name" value="Rx_N"/>
</dbReference>
<feature type="domain" description="Disease resistance N-terminal" evidence="5">
    <location>
        <begin position="5"/>
        <end position="87"/>
    </location>
</feature>
<evidence type="ECO:0000313" key="6">
    <source>
        <dbReference type="EMBL" id="KAJ9184697.1"/>
    </source>
</evidence>
<proteinExistence type="predicted"/>
<dbReference type="Proteomes" id="UP001174677">
    <property type="component" value="Chromosome 3"/>
</dbReference>
<sequence>MAEAVVSFVVQKLGDLLIEEVASFYDVQGQVESIERELTRMQCFLKDADVKQKGDERIKNWVGDIRDVAFDVEDIIDTFVLKLARSGLRGFIGRFKYCFSDLAARRQLAEDIESTKRRISEISISRATYGIENTGGDKTITVCEKLRERRRSSPRIDDHDVVGFDEDINMLVARLLDPGTLRRRVISIVGMGGLGKTTLAKKVYNCSDVKRHFDLCVWVYVSQDYRARELLHELGRRVLSIDKDGLAAMNKDDLEEKLYKALSKKRYLIVLD</sequence>
<dbReference type="EMBL" id="JARPOI010000003">
    <property type="protein sequence ID" value="KAJ9184697.1"/>
    <property type="molecule type" value="Genomic_DNA"/>
</dbReference>
<organism evidence="6 7">
    <name type="scientific">Hevea brasiliensis</name>
    <name type="common">Para rubber tree</name>
    <name type="synonym">Siphonia brasiliensis</name>
    <dbReference type="NCBI Taxonomy" id="3981"/>
    <lineage>
        <taxon>Eukaryota</taxon>
        <taxon>Viridiplantae</taxon>
        <taxon>Streptophyta</taxon>
        <taxon>Embryophyta</taxon>
        <taxon>Tracheophyta</taxon>
        <taxon>Spermatophyta</taxon>
        <taxon>Magnoliopsida</taxon>
        <taxon>eudicotyledons</taxon>
        <taxon>Gunneridae</taxon>
        <taxon>Pentapetalae</taxon>
        <taxon>rosids</taxon>
        <taxon>fabids</taxon>
        <taxon>Malpighiales</taxon>
        <taxon>Euphorbiaceae</taxon>
        <taxon>Crotonoideae</taxon>
        <taxon>Micrandreae</taxon>
        <taxon>Hevea</taxon>
    </lineage>
</organism>
<keyword evidence="1" id="KW-0677">Repeat</keyword>
<evidence type="ECO:0008006" key="8">
    <source>
        <dbReference type="Google" id="ProtNLM"/>
    </source>
</evidence>
<reference evidence="6" key="1">
    <citation type="journal article" date="2023" name="Plant Biotechnol. J.">
        <title>Chromosome-level wild Hevea brasiliensis genome provides new tools for genomic-assisted breeding and valuable loci to elevate rubber yield.</title>
        <authorList>
            <person name="Cheng H."/>
            <person name="Song X."/>
            <person name="Hu Y."/>
            <person name="Wu T."/>
            <person name="Yang Q."/>
            <person name="An Z."/>
            <person name="Feng S."/>
            <person name="Deng Z."/>
            <person name="Wu W."/>
            <person name="Zeng X."/>
            <person name="Tu M."/>
            <person name="Wang X."/>
            <person name="Huang H."/>
        </authorList>
    </citation>
    <scope>NUCLEOTIDE SEQUENCE</scope>
    <source>
        <strain evidence="6">MT/VB/25A 57/8</strain>
    </source>
</reference>
<dbReference type="Pfam" id="PF18052">
    <property type="entry name" value="Rx_N"/>
    <property type="match status" value="1"/>
</dbReference>
<evidence type="ECO:0000259" key="5">
    <source>
        <dbReference type="Pfam" id="PF18052"/>
    </source>
</evidence>
<dbReference type="Gene3D" id="1.20.5.4130">
    <property type="match status" value="1"/>
</dbReference>
<evidence type="ECO:0000313" key="7">
    <source>
        <dbReference type="Proteomes" id="UP001174677"/>
    </source>
</evidence>
<keyword evidence="3" id="KW-0611">Plant defense</keyword>
<dbReference type="Gene3D" id="3.40.50.300">
    <property type="entry name" value="P-loop containing nucleotide triphosphate hydrolases"/>
    <property type="match status" value="1"/>
</dbReference>